<feature type="compositionally biased region" description="Low complexity" evidence="4">
    <location>
        <begin position="33"/>
        <end position="76"/>
    </location>
</feature>
<gene>
    <name evidence="6" type="ORF">RB653_000176</name>
</gene>
<feature type="compositionally biased region" description="Low complexity" evidence="4">
    <location>
        <begin position="864"/>
        <end position="874"/>
    </location>
</feature>
<feature type="domain" description="Suppressor of forked" evidence="5">
    <location>
        <begin position="158"/>
        <end position="663"/>
    </location>
</feature>
<dbReference type="GO" id="GO:0003729">
    <property type="term" value="F:mRNA binding"/>
    <property type="evidence" value="ECO:0007669"/>
    <property type="project" value="TreeGrafter"/>
</dbReference>
<feature type="region of interest" description="Disordered" evidence="4">
    <location>
        <begin position="674"/>
        <end position="741"/>
    </location>
</feature>
<dbReference type="Proteomes" id="UP001344447">
    <property type="component" value="Unassembled WGS sequence"/>
</dbReference>
<feature type="compositionally biased region" description="Basic residues" evidence="4">
    <location>
        <begin position="988"/>
        <end position="998"/>
    </location>
</feature>
<feature type="compositionally biased region" description="Basic and acidic residues" evidence="4">
    <location>
        <begin position="674"/>
        <end position="684"/>
    </location>
</feature>
<dbReference type="InterPro" id="IPR045243">
    <property type="entry name" value="Rna14-like"/>
</dbReference>
<dbReference type="SMART" id="SM00386">
    <property type="entry name" value="HAT"/>
    <property type="match status" value="10"/>
</dbReference>
<reference evidence="6 7" key="1">
    <citation type="submission" date="2023-11" db="EMBL/GenBank/DDBJ databases">
        <title>Dfirmibasis_genome.</title>
        <authorList>
            <person name="Edelbroek B."/>
            <person name="Kjellin J."/>
            <person name="Jerlstrom-Hultqvist J."/>
            <person name="Soderbom F."/>
        </authorList>
    </citation>
    <scope>NUCLEOTIDE SEQUENCE [LARGE SCALE GENOMIC DNA]</scope>
    <source>
        <strain evidence="6 7">TNS-C-14</strain>
    </source>
</reference>
<keyword evidence="3" id="KW-0539">Nucleus</keyword>
<feature type="compositionally biased region" description="Low complexity" evidence="4">
    <location>
        <begin position="944"/>
        <end position="975"/>
    </location>
</feature>
<dbReference type="InterPro" id="IPR011990">
    <property type="entry name" value="TPR-like_helical_dom_sf"/>
</dbReference>
<accession>A0AAN7U2B9</accession>
<feature type="compositionally biased region" description="Basic and acidic residues" evidence="4">
    <location>
        <begin position="697"/>
        <end position="715"/>
    </location>
</feature>
<feature type="region of interest" description="Disordered" evidence="4">
    <location>
        <begin position="94"/>
        <end position="121"/>
    </location>
</feature>
<proteinExistence type="predicted"/>
<dbReference type="Gene3D" id="1.25.40.1040">
    <property type="match status" value="1"/>
</dbReference>
<protein>
    <recommendedName>
        <fullName evidence="5">Suppressor of forked domain-containing protein</fullName>
    </recommendedName>
</protein>
<evidence type="ECO:0000313" key="6">
    <source>
        <dbReference type="EMBL" id="KAK5580163.1"/>
    </source>
</evidence>
<organism evidence="6 7">
    <name type="scientific">Dictyostelium firmibasis</name>
    <dbReference type="NCBI Taxonomy" id="79012"/>
    <lineage>
        <taxon>Eukaryota</taxon>
        <taxon>Amoebozoa</taxon>
        <taxon>Evosea</taxon>
        <taxon>Eumycetozoa</taxon>
        <taxon>Dictyostelia</taxon>
        <taxon>Dictyosteliales</taxon>
        <taxon>Dictyosteliaceae</taxon>
        <taxon>Dictyostelium</taxon>
    </lineage>
</organism>
<dbReference type="GO" id="GO:0031124">
    <property type="term" value="P:mRNA 3'-end processing"/>
    <property type="evidence" value="ECO:0007669"/>
    <property type="project" value="InterPro"/>
</dbReference>
<evidence type="ECO:0000313" key="7">
    <source>
        <dbReference type="Proteomes" id="UP001344447"/>
    </source>
</evidence>
<evidence type="ECO:0000256" key="4">
    <source>
        <dbReference type="SAM" id="MobiDB-lite"/>
    </source>
</evidence>
<dbReference type="GO" id="GO:0005634">
    <property type="term" value="C:nucleus"/>
    <property type="evidence" value="ECO:0007669"/>
    <property type="project" value="UniProtKB-SubCell"/>
</dbReference>
<dbReference type="InterPro" id="IPR008847">
    <property type="entry name" value="Suf"/>
</dbReference>
<comment type="caution">
    <text evidence="6">The sequence shown here is derived from an EMBL/GenBank/DDBJ whole genome shotgun (WGS) entry which is preliminary data.</text>
</comment>
<evidence type="ECO:0000259" key="5">
    <source>
        <dbReference type="Pfam" id="PF05843"/>
    </source>
</evidence>
<dbReference type="Pfam" id="PF05843">
    <property type="entry name" value="Suf"/>
    <property type="match status" value="1"/>
</dbReference>
<evidence type="ECO:0000256" key="3">
    <source>
        <dbReference type="ARBA" id="ARBA00023242"/>
    </source>
</evidence>
<feature type="compositionally biased region" description="Basic residues" evidence="4">
    <location>
        <begin position="685"/>
        <end position="696"/>
    </location>
</feature>
<feature type="compositionally biased region" description="Low complexity" evidence="4">
    <location>
        <begin position="774"/>
        <end position="815"/>
    </location>
</feature>
<feature type="region of interest" description="Disordered" evidence="4">
    <location>
        <begin position="1"/>
        <end position="76"/>
    </location>
</feature>
<feature type="compositionally biased region" description="Basic residues" evidence="4">
    <location>
        <begin position="716"/>
        <end position="726"/>
    </location>
</feature>
<evidence type="ECO:0000256" key="1">
    <source>
        <dbReference type="ARBA" id="ARBA00004123"/>
    </source>
</evidence>
<evidence type="ECO:0000256" key="2">
    <source>
        <dbReference type="ARBA" id="ARBA00022737"/>
    </source>
</evidence>
<dbReference type="InterPro" id="IPR003107">
    <property type="entry name" value="HAT"/>
</dbReference>
<name>A0AAN7U2B9_9MYCE</name>
<dbReference type="PANTHER" id="PTHR19980">
    <property type="entry name" value="RNA CLEAVAGE STIMULATION FACTOR"/>
    <property type="match status" value="1"/>
</dbReference>
<feature type="compositionally biased region" description="Polar residues" evidence="4">
    <location>
        <begin position="10"/>
        <end position="32"/>
    </location>
</feature>
<keyword evidence="2" id="KW-0677">Repeat</keyword>
<dbReference type="SUPFAM" id="SSF48452">
    <property type="entry name" value="TPR-like"/>
    <property type="match status" value="1"/>
</dbReference>
<sequence length="998" mass="113375">MEDENKEVMDTSQQLQQETATSPTSTTDNNGQTASPTPTTTTTAASPTTITTTTTTTASPTTASPETMTASTSPTTTTVVISPIISSIVVEPNVTTPTSISPTTTTTTSTSTSTTASPTTTVAATATTTPTTTMPTATTLGNILSLNMPAVGKRLNVQIETLENRINNDMYDTEAWTLLLNEVQSQPISIARDIYKRFLSVFPTAGRYWKLYVEEEMKEKNYDIVEKIFFENLRSVKNVEFWKSYIAYIKQIKGDKVENRDEIIKAFEFALESIGMDISSTSIWTDYIQFLKDEKATTQFEEGQKMTAIRKLYQRAIENPMHDLDNIYKEYEVYENSINKTLAKALLSDHQGKYQHARNVYRDRKSLLEGILRNMLAKPPRSSDKEEHQVRLWRKLITYERSNPQKFDAVTLRNRVIATYNQCLLCLYHYPDIWYEAATYLADCADLSGCIAMFDRSLIALPKNLFIHFAYADYLESQKKQPQAKEIYEKILQTNPEPLVWIQYMKFSRRTERIEGPRKIFKRAKSSPDCTYHVYVALGLIEYYINQDTRMARDIFEIGLKKFPSEIAFVNFYIEFLTNLNEENNTRVLFEKLLTWPSLEKSESIWRKFLDFEYRQNQDVSSILKLEKRYQVTVNNNTDKSGVLQALNRYKFLNLWSCHPTEIEIITKNILDDHSDQNSKDDHHHSHHQPHSRHHTTKEGSEKDEADAIGKDGKGAKPHKKGKGKEHKNQPVPQIESKPTYSTIIPTSNWKVKKPDITQMVPYRGEIGKFTQSSVVSIPQQQPSQSGQPLSQQPQQNQINNPQQQQQQGINTNLPPNRNGLPDFIFYFLQNLPSNQQFMGPFVDPDQLVGIIRETPLPIQFLNQQQPQQTQQQPNRTSPTLSNEALVPNKPSNQQQTHKRKQPDDETNLNNTNEQQPTTTTTTTTTNVVSPIITTPNSASIPNSISATPTTTVSPTTTIPSISSPTATSTIPTVSVKSQQSASDIYRKRQANKLSKKS</sequence>
<feature type="compositionally biased region" description="Low complexity" evidence="4">
    <location>
        <begin position="908"/>
        <end position="935"/>
    </location>
</feature>
<feature type="region of interest" description="Disordered" evidence="4">
    <location>
        <begin position="774"/>
        <end position="817"/>
    </location>
</feature>
<dbReference type="AlphaFoldDB" id="A0AAN7U2B9"/>
<keyword evidence="7" id="KW-1185">Reference proteome</keyword>
<dbReference type="EMBL" id="JAVFKY010000002">
    <property type="protein sequence ID" value="KAK5580163.1"/>
    <property type="molecule type" value="Genomic_DNA"/>
</dbReference>
<feature type="region of interest" description="Disordered" evidence="4">
    <location>
        <begin position="863"/>
        <end position="998"/>
    </location>
</feature>
<comment type="subcellular location">
    <subcellularLocation>
        <location evidence="1">Nucleus</location>
    </subcellularLocation>
</comment>
<dbReference type="PANTHER" id="PTHR19980:SF0">
    <property type="entry name" value="CLEAVAGE STIMULATION FACTOR SUBUNIT 3"/>
    <property type="match status" value="1"/>
</dbReference>